<organism evidence="3 4">
    <name type="scientific">Nocardia amikacinitolerans</name>
    <dbReference type="NCBI Taxonomy" id="756689"/>
    <lineage>
        <taxon>Bacteria</taxon>
        <taxon>Bacillati</taxon>
        <taxon>Actinomycetota</taxon>
        <taxon>Actinomycetes</taxon>
        <taxon>Mycobacteriales</taxon>
        <taxon>Nocardiaceae</taxon>
        <taxon>Nocardia</taxon>
    </lineage>
</organism>
<feature type="region of interest" description="Disordered" evidence="1">
    <location>
        <begin position="1"/>
        <end position="20"/>
    </location>
</feature>
<evidence type="ECO:0000259" key="2">
    <source>
        <dbReference type="Pfam" id="PF02470"/>
    </source>
</evidence>
<sequence length="378" mass="39550">MSAQAARLDRGTGRDQAVGHTVTLRRRPKYLRRSAIAVAMAASIALGGCAFDPSSVPVPGTSIAGPSYRVQIQFANVLNLPARAKVIANGAQVGTVEKVTVVPAAEAPQGRGGYVVVDTEISKSVQLPANTIAELRQNTVLGDIHIALTTPPDGFDKLLEPGGTIDIDHTKPPVQLEDTMAAMAFFVQGGAVGQLQDIVNRFNAVLPRDPKETARIAGVMGADAADLAANLDQVDKLLYGLANNAEVLHKVQPELDNILSAASVDRLGAATQSIDGVTEIFSGLGPVGQSLGWLAPLVQSGDAAAKAFVPLATGGPLDLRDPSNLAMLVALLRDKIIPFVERGPKVNVTGVRVDASPVAEQEQVDRIVQTLRMIGAVR</sequence>
<dbReference type="PANTHER" id="PTHR33371:SF15">
    <property type="entry name" value="LIPOPROTEIN LPRN"/>
    <property type="match status" value="1"/>
</dbReference>
<proteinExistence type="predicted"/>
<gene>
    <name evidence="3" type="ORF">SAMN04244553_3187</name>
</gene>
<evidence type="ECO:0000313" key="3">
    <source>
        <dbReference type="EMBL" id="SNY81586.1"/>
    </source>
</evidence>
<dbReference type="AlphaFoldDB" id="A0A285LDB1"/>
<dbReference type="EMBL" id="OBEG01000003">
    <property type="protein sequence ID" value="SNY81586.1"/>
    <property type="molecule type" value="Genomic_DNA"/>
</dbReference>
<dbReference type="PANTHER" id="PTHR33371">
    <property type="entry name" value="INTERMEMBRANE PHOSPHOLIPID TRANSPORT SYSTEM BINDING PROTEIN MLAD-RELATED"/>
    <property type="match status" value="1"/>
</dbReference>
<dbReference type="GO" id="GO:0005576">
    <property type="term" value="C:extracellular region"/>
    <property type="evidence" value="ECO:0007669"/>
    <property type="project" value="TreeGrafter"/>
</dbReference>
<name>A0A285LDB1_9NOCA</name>
<feature type="domain" description="Mce/MlaD" evidence="2">
    <location>
        <begin position="67"/>
        <end position="150"/>
    </location>
</feature>
<dbReference type="STRING" id="1379680.GCA_001612615_05596"/>
<evidence type="ECO:0000256" key="1">
    <source>
        <dbReference type="SAM" id="MobiDB-lite"/>
    </source>
</evidence>
<dbReference type="InterPro" id="IPR003399">
    <property type="entry name" value="Mce/MlaD"/>
</dbReference>
<dbReference type="Proteomes" id="UP000219565">
    <property type="component" value="Unassembled WGS sequence"/>
</dbReference>
<accession>A0A285LDB1</accession>
<dbReference type="Pfam" id="PF02470">
    <property type="entry name" value="MlaD"/>
    <property type="match status" value="1"/>
</dbReference>
<reference evidence="3 4" key="1">
    <citation type="submission" date="2017-09" db="EMBL/GenBank/DDBJ databases">
        <authorList>
            <person name="Ehlers B."/>
            <person name="Leendertz F.H."/>
        </authorList>
    </citation>
    <scope>NUCLEOTIDE SEQUENCE [LARGE SCALE GENOMIC DNA]</scope>
    <source>
        <strain evidence="3 4">DSM 45537</strain>
    </source>
</reference>
<protein>
    <submittedName>
        <fullName evidence="3">Virulence factor Mce family protein</fullName>
    </submittedName>
</protein>
<evidence type="ECO:0000313" key="4">
    <source>
        <dbReference type="Proteomes" id="UP000219565"/>
    </source>
</evidence>
<dbReference type="InterPro" id="IPR052336">
    <property type="entry name" value="MlaD_Phospholipid_Transporter"/>
</dbReference>
<keyword evidence="4" id="KW-1185">Reference proteome</keyword>